<comment type="caution">
    <text evidence="2">The sequence shown here is derived from an EMBL/GenBank/DDBJ whole genome shotgun (WGS) entry which is preliminary data.</text>
</comment>
<proteinExistence type="predicted"/>
<sequence length="853" mass="93545">MSTPRYPFRLGVPIDSRDDPVFSAADNHILEVIALRSGYGERDGDVLAIVTFPSDTHTTKACDDRAWVGEDWQLRMRSSKLRSLESAKIDAMFEPGVQARVRRRFGFSLLPPGINYVLDFSPPREGAELAEQTVALWLPKMVKLWFLAGHYIPHHVVGVGPQSWASAHQTWPKDRTWIEESAFSGRPLGDKTVGATLALGHDDACRSNDCLEDLEEWKVNHRVQGIVDVFGSAETCVPSWRQIDDYCPIRHRAAIVRVLRAINGHDLLLNSAPRMWTVAQVAIYLEIPQIVVDPIAQWLIAPPNTKFIEICPERAFQLARSLKIPGVLTASFRILVNELAIDYLSSDRSPGKPQLTWIGRKRDDYGDFPSDPVEYAARAMQERSIEMVDKLLSDSALDDLGDTLGRLTVPEWKKLRKIGEIVSHVSANPAKSSELILAYKQLVGGLVSLLGKKVMAAFEAPIDAQTATLIVAQRAHYIPESDAESVSDLYGKLNNYQRILTPIFWRILKPDSEPHALSKISTNHGSPIWRLELRFDLLFKHAIKQMEEAAATGYDPPSAFLSDIDTDFKAFQFSVSDFVDQLRRALQALCNDMLDAHNYSSIPFYLSDHLLLNISEKEQNFLPIWAEGLDDGSGGVFQDVIPPTDMGPSEPGPAYHTGHTVATETTAAGTACASSVAPSDLGMDKLGIYSDVSTNMRSIYAQQSDATSALPRGRVVAASESIPASERFTPASSDVDYRDAALAHPAPAASNDDDDARTISTAVQDEDDMAWSILGSEVGAIPGREQQQPAASVAAVAAATTATAPAPAPAQGSPTFDDFGLENDEDDEMIDFGNDDDDDDGTSTLDGSEYDII</sequence>
<evidence type="ECO:0000256" key="1">
    <source>
        <dbReference type="SAM" id="MobiDB-lite"/>
    </source>
</evidence>
<reference evidence="2" key="1">
    <citation type="submission" date="2023-06" db="EMBL/GenBank/DDBJ databases">
        <title>Genome-scale phylogeny and comparative genomics of the fungal order Sordariales.</title>
        <authorList>
            <consortium name="Lawrence Berkeley National Laboratory"/>
            <person name="Hensen N."/>
            <person name="Bonometti L."/>
            <person name="Westerberg I."/>
            <person name="Brannstrom I.O."/>
            <person name="Guillou S."/>
            <person name="Cros-Aarteil S."/>
            <person name="Calhoun S."/>
            <person name="Haridas S."/>
            <person name="Kuo A."/>
            <person name="Mondo S."/>
            <person name="Pangilinan J."/>
            <person name="Riley R."/>
            <person name="LaButti K."/>
            <person name="Andreopoulos B."/>
            <person name="Lipzen A."/>
            <person name="Chen C."/>
            <person name="Yanf M."/>
            <person name="Daum C."/>
            <person name="Ng V."/>
            <person name="Clum A."/>
            <person name="Steindorff A."/>
            <person name="Ohm R."/>
            <person name="Martin F."/>
            <person name="Silar P."/>
            <person name="Natvig D."/>
            <person name="Lalanne C."/>
            <person name="Gautier V."/>
            <person name="Ament-velasquez S.L."/>
            <person name="Kruys A."/>
            <person name="Hutchinson M.I."/>
            <person name="Powell A.J."/>
            <person name="Barry K."/>
            <person name="Miller A.N."/>
            <person name="Grigoriev I.V."/>
            <person name="Debuchy R."/>
            <person name="Gladieux P."/>
            <person name="Thoren M.H."/>
            <person name="Johannesson H."/>
        </authorList>
    </citation>
    <scope>NUCLEOTIDE SEQUENCE</scope>
    <source>
        <strain evidence="2">SMH3187-1</strain>
    </source>
</reference>
<feature type="compositionally biased region" description="Acidic residues" evidence="1">
    <location>
        <begin position="819"/>
        <end position="841"/>
    </location>
</feature>
<accession>A0AA40K5D5</accession>
<organism evidence="2 3">
    <name type="scientific">Schizothecium vesticola</name>
    <dbReference type="NCBI Taxonomy" id="314040"/>
    <lineage>
        <taxon>Eukaryota</taxon>
        <taxon>Fungi</taxon>
        <taxon>Dikarya</taxon>
        <taxon>Ascomycota</taxon>
        <taxon>Pezizomycotina</taxon>
        <taxon>Sordariomycetes</taxon>
        <taxon>Sordariomycetidae</taxon>
        <taxon>Sordariales</taxon>
        <taxon>Schizotheciaceae</taxon>
        <taxon>Schizothecium</taxon>
    </lineage>
</organism>
<gene>
    <name evidence="2" type="ORF">B0T18DRAFT_429483</name>
</gene>
<keyword evidence="3" id="KW-1185">Reference proteome</keyword>
<dbReference type="AlphaFoldDB" id="A0AA40K5D5"/>
<dbReference type="Proteomes" id="UP001172155">
    <property type="component" value="Unassembled WGS sequence"/>
</dbReference>
<evidence type="ECO:0000313" key="3">
    <source>
        <dbReference type="Proteomes" id="UP001172155"/>
    </source>
</evidence>
<name>A0AA40K5D5_9PEZI</name>
<evidence type="ECO:0000313" key="2">
    <source>
        <dbReference type="EMBL" id="KAK0746535.1"/>
    </source>
</evidence>
<feature type="region of interest" description="Disordered" evidence="1">
    <location>
        <begin position="802"/>
        <end position="853"/>
    </location>
</feature>
<dbReference type="EMBL" id="JAUKUD010000004">
    <property type="protein sequence ID" value="KAK0746535.1"/>
    <property type="molecule type" value="Genomic_DNA"/>
</dbReference>
<feature type="compositionally biased region" description="Low complexity" evidence="1">
    <location>
        <begin position="802"/>
        <end position="815"/>
    </location>
</feature>
<protein>
    <submittedName>
        <fullName evidence="2">Uncharacterized protein</fullName>
    </submittedName>
</protein>